<keyword evidence="1" id="KW-0812">Transmembrane</keyword>
<keyword evidence="1" id="KW-1133">Transmembrane helix</keyword>
<feature type="transmembrane region" description="Helical" evidence="1">
    <location>
        <begin position="21"/>
        <end position="50"/>
    </location>
</feature>
<keyword evidence="2" id="KW-0614">Plasmid</keyword>
<protein>
    <submittedName>
        <fullName evidence="3">Uncharacterized protein</fullName>
    </submittedName>
</protein>
<proteinExistence type="predicted"/>
<keyword evidence="1" id="KW-0472">Membrane</keyword>
<evidence type="ECO:0000256" key="1">
    <source>
        <dbReference type="SAM" id="Phobius"/>
    </source>
</evidence>
<dbReference type="Proteomes" id="UP000028534">
    <property type="component" value="Unassembled WGS sequence"/>
</dbReference>
<sequence>MKPFFPRTVPRKDKRPALGAVLFAALHACGLIATTLLLTWGLFILFFLAIGGFSFDGLMHQLANLASRYVAADPDRIANFRTVVLVSHLLLSGAVIVLRRHALLPKMEAYHG</sequence>
<evidence type="ECO:0000313" key="3">
    <source>
        <dbReference type="EMBL" id="KEZ13743.1"/>
    </source>
</evidence>
<evidence type="ECO:0000313" key="2">
    <source>
        <dbReference type="EMBL" id="ATP22108.1"/>
    </source>
</evidence>
<reference evidence="2 5" key="2">
    <citation type="submission" date="2017-04" db="EMBL/GenBank/DDBJ databases">
        <title>Characterization, genome and methylation analysis of a phthalic acid esters degrading strain Sphingobium yanoikuyae SHJ.</title>
        <authorList>
            <person name="Feng L."/>
        </authorList>
    </citation>
    <scope>NUCLEOTIDE SEQUENCE [LARGE SCALE GENOMIC DNA]</scope>
    <source>
        <strain evidence="2 5">SHJ</strain>
        <plasmid evidence="5">Plasmid pses189</plasmid>
        <plasmid evidence="2">pSES189</plasmid>
    </source>
</reference>
<evidence type="ECO:0000313" key="5">
    <source>
        <dbReference type="Proteomes" id="UP000037029"/>
    </source>
</evidence>
<dbReference type="Proteomes" id="UP000037029">
    <property type="component" value="Plasmid pses189"/>
</dbReference>
<reference evidence="3 4" key="1">
    <citation type="submission" date="2014-03" db="EMBL/GenBank/DDBJ databases">
        <title>Genome sequence of Sphingobium yanoikuyae B1.</title>
        <authorList>
            <person name="Gan H.M."/>
            <person name="Gan H.Y."/>
            <person name="Savka M.A."/>
        </authorList>
    </citation>
    <scope>NUCLEOTIDE SEQUENCE [LARGE SCALE GENOMIC DNA]</scope>
    <source>
        <strain evidence="3 4">B1</strain>
    </source>
</reference>
<dbReference type="PATRIC" id="fig|13690.10.peg.5105"/>
<geneLocation type="plasmid" evidence="5">
    <name>pses189</name>
</geneLocation>
<dbReference type="RefSeq" id="WP_017502436.1">
    <property type="nucleotide sequence ID" value="NZ_CP020927.1"/>
</dbReference>
<organism evidence="3 4">
    <name type="scientific">Sphingobium yanoikuyae</name>
    <name type="common">Sphingomonas yanoikuyae</name>
    <dbReference type="NCBI Taxonomy" id="13690"/>
    <lineage>
        <taxon>Bacteria</taxon>
        <taxon>Pseudomonadati</taxon>
        <taxon>Pseudomonadota</taxon>
        <taxon>Alphaproteobacteria</taxon>
        <taxon>Sphingomonadales</taxon>
        <taxon>Sphingomonadaceae</taxon>
        <taxon>Sphingobium</taxon>
    </lineage>
</organism>
<dbReference type="AlphaFoldDB" id="A0A084E701"/>
<geneLocation type="plasmid" evidence="2">
    <name>pSES189</name>
</geneLocation>
<name>A0A084E701_SPHYA</name>
<accession>A0A084E701</accession>
<gene>
    <name evidence="2" type="ORF">BV87_26720</name>
    <name evidence="3" type="ORF">CP98_04938</name>
</gene>
<dbReference type="EMBL" id="JGVR01000055">
    <property type="protein sequence ID" value="KEZ13743.1"/>
    <property type="molecule type" value="Genomic_DNA"/>
</dbReference>
<dbReference type="EMBL" id="CP020927">
    <property type="protein sequence ID" value="ATP22108.1"/>
    <property type="molecule type" value="Genomic_DNA"/>
</dbReference>
<feature type="transmembrane region" description="Helical" evidence="1">
    <location>
        <begin position="78"/>
        <end position="98"/>
    </location>
</feature>
<evidence type="ECO:0000313" key="4">
    <source>
        <dbReference type="Proteomes" id="UP000028534"/>
    </source>
</evidence>